<gene>
    <name evidence="2" type="ORF">EKG83_41055</name>
</gene>
<sequence>MVVNGSDEPTALRARLAAHLARPVDPADDAAMRSRAAVADVLVEGRAAAAVERLRRELRGYHPPPAARDHLAVALAARSAEVRAVDEDGALVVVDRAGLAECRAIAREILDLRPAPDLVDFAHDLLDRLDRAERWRWVAPDSVPGAAVVALAVLVLPFVGGAVGSAAVTAGGVAVGAALVFGATLAHRRRQWAVDAARPLRRPGR</sequence>
<reference evidence="3" key="1">
    <citation type="journal article" date="2021" name="Curr. Microbiol.">
        <title>Complete genome of nocamycin-producing strain Saccharothrix syringae NRRL B-16468 reveals the biosynthetic potential for secondary metabolites.</title>
        <authorList>
            <person name="Mo X."/>
            <person name="Yang S."/>
        </authorList>
    </citation>
    <scope>NUCLEOTIDE SEQUENCE [LARGE SCALE GENOMIC DNA]</scope>
    <source>
        <strain evidence="3">ATCC 51364 / DSM 43886 / JCM 6844 / KCTC 9398 / NBRC 14523 / NRRL B-16468 / INA 2240</strain>
    </source>
</reference>
<keyword evidence="1" id="KW-1133">Transmembrane helix</keyword>
<dbReference type="Proteomes" id="UP000325787">
    <property type="component" value="Chromosome"/>
</dbReference>
<evidence type="ECO:0000313" key="2">
    <source>
        <dbReference type="EMBL" id="QFZ22978.1"/>
    </source>
</evidence>
<feature type="transmembrane region" description="Helical" evidence="1">
    <location>
        <begin position="166"/>
        <end position="186"/>
    </location>
</feature>
<organism evidence="2 3">
    <name type="scientific">Saccharothrix syringae</name>
    <name type="common">Nocardiopsis syringae</name>
    <dbReference type="NCBI Taxonomy" id="103733"/>
    <lineage>
        <taxon>Bacteria</taxon>
        <taxon>Bacillati</taxon>
        <taxon>Actinomycetota</taxon>
        <taxon>Actinomycetes</taxon>
        <taxon>Pseudonocardiales</taxon>
        <taxon>Pseudonocardiaceae</taxon>
        <taxon>Saccharothrix</taxon>
    </lineage>
</organism>
<dbReference type="OrthoDB" id="3683678at2"/>
<evidence type="ECO:0000313" key="3">
    <source>
        <dbReference type="Proteomes" id="UP000325787"/>
    </source>
</evidence>
<dbReference type="AlphaFoldDB" id="A0A5Q0H9R2"/>
<keyword evidence="3" id="KW-1185">Reference proteome</keyword>
<accession>A0A5Q0H9R2</accession>
<dbReference type="EMBL" id="CP034550">
    <property type="protein sequence ID" value="QFZ22978.1"/>
    <property type="molecule type" value="Genomic_DNA"/>
</dbReference>
<keyword evidence="1" id="KW-0812">Transmembrane</keyword>
<dbReference type="RefSeq" id="WP_033432787.1">
    <property type="nucleotide sequence ID" value="NZ_CP034550.1"/>
</dbReference>
<protein>
    <submittedName>
        <fullName evidence="2">Uncharacterized protein</fullName>
    </submittedName>
</protein>
<name>A0A5Q0H9R2_SACSY</name>
<keyword evidence="1" id="KW-0472">Membrane</keyword>
<evidence type="ECO:0000256" key="1">
    <source>
        <dbReference type="SAM" id="Phobius"/>
    </source>
</evidence>
<proteinExistence type="predicted"/>
<dbReference type="KEGG" id="ssyi:EKG83_41055"/>
<feature type="transmembrane region" description="Helical" evidence="1">
    <location>
        <begin position="138"/>
        <end position="160"/>
    </location>
</feature>